<dbReference type="Gene3D" id="3.90.1300.10">
    <property type="entry name" value="Amidase signature (AS) domain"/>
    <property type="match status" value="1"/>
</dbReference>
<dbReference type="PANTHER" id="PTHR42678">
    <property type="entry name" value="AMIDASE"/>
    <property type="match status" value="1"/>
</dbReference>
<dbReference type="Pfam" id="PF01425">
    <property type="entry name" value="Amidase"/>
    <property type="match status" value="1"/>
</dbReference>
<dbReference type="Proteomes" id="UP000326565">
    <property type="component" value="Unassembled WGS sequence"/>
</dbReference>
<dbReference type="AlphaFoldDB" id="A0A5N5X239"/>
<dbReference type="OrthoDB" id="566138at2759"/>
<name>A0A5N5X239_9EURO</name>
<reference evidence="2 3" key="1">
    <citation type="submission" date="2019-04" db="EMBL/GenBank/DDBJ databases">
        <title>Friends and foes A comparative genomics study of 23 Aspergillus species from section Flavi.</title>
        <authorList>
            <consortium name="DOE Joint Genome Institute"/>
            <person name="Kjaerbolling I."/>
            <person name="Vesth T."/>
            <person name="Frisvad J.C."/>
            <person name="Nybo J.L."/>
            <person name="Theobald S."/>
            <person name="Kildgaard S."/>
            <person name="Isbrandt T."/>
            <person name="Kuo A."/>
            <person name="Sato A."/>
            <person name="Lyhne E.K."/>
            <person name="Kogle M.E."/>
            <person name="Wiebenga A."/>
            <person name="Kun R.S."/>
            <person name="Lubbers R.J."/>
            <person name="Makela M.R."/>
            <person name="Barry K."/>
            <person name="Chovatia M."/>
            <person name="Clum A."/>
            <person name="Daum C."/>
            <person name="Haridas S."/>
            <person name="He G."/>
            <person name="LaButti K."/>
            <person name="Lipzen A."/>
            <person name="Mondo S."/>
            <person name="Riley R."/>
            <person name="Salamov A."/>
            <person name="Simmons B.A."/>
            <person name="Magnuson J.K."/>
            <person name="Henrissat B."/>
            <person name="Mortensen U.H."/>
            <person name="Larsen T.O."/>
            <person name="Devries R.P."/>
            <person name="Grigoriev I.V."/>
            <person name="Machida M."/>
            <person name="Baker S.E."/>
            <person name="Andersen M.R."/>
        </authorList>
    </citation>
    <scope>NUCLEOTIDE SEQUENCE [LARGE SCALE GENOMIC DNA]</scope>
    <source>
        <strain evidence="2 3">CBS 151.66</strain>
    </source>
</reference>
<accession>A0A5N5X239</accession>
<keyword evidence="3" id="KW-1185">Reference proteome</keyword>
<sequence length="170" mass="17465">MFTRTLYLPPSVNLLPQQPNSSPNCCKANPSPVSSLSKTSMWIICRVSGIGPMSIGTEIMGSISCPAPFTSIYGLKASTGLVSRFGVLPCSTSFGSPGVMAKTTWDLAALLTAVAGPDPLDPATLGDSGCPTQNFVAGLASGWNEMRIGLAGRSLGVGTIIVANMALIKS</sequence>
<evidence type="ECO:0000259" key="1">
    <source>
        <dbReference type="Pfam" id="PF01425"/>
    </source>
</evidence>
<proteinExistence type="predicted"/>
<evidence type="ECO:0000313" key="3">
    <source>
        <dbReference type="Proteomes" id="UP000326565"/>
    </source>
</evidence>
<evidence type="ECO:0000313" key="2">
    <source>
        <dbReference type="EMBL" id="KAB8074866.1"/>
    </source>
</evidence>
<protein>
    <submittedName>
        <fullName evidence="2">Amidase signature domain-containing protein</fullName>
    </submittedName>
</protein>
<dbReference type="InterPro" id="IPR023631">
    <property type="entry name" value="Amidase_dom"/>
</dbReference>
<dbReference type="SUPFAM" id="SSF75304">
    <property type="entry name" value="Amidase signature (AS) enzymes"/>
    <property type="match status" value="1"/>
</dbReference>
<gene>
    <name evidence="2" type="ORF">BDV29DRAFT_156264</name>
</gene>
<dbReference type="PANTHER" id="PTHR42678:SF34">
    <property type="entry name" value="OS04G0183300 PROTEIN"/>
    <property type="match status" value="1"/>
</dbReference>
<feature type="domain" description="Amidase" evidence="1">
    <location>
        <begin position="49"/>
        <end position="151"/>
    </location>
</feature>
<dbReference type="InterPro" id="IPR036928">
    <property type="entry name" value="AS_sf"/>
</dbReference>
<dbReference type="EMBL" id="ML732203">
    <property type="protein sequence ID" value="KAB8074866.1"/>
    <property type="molecule type" value="Genomic_DNA"/>
</dbReference>
<organism evidence="2 3">
    <name type="scientific">Aspergillus leporis</name>
    <dbReference type="NCBI Taxonomy" id="41062"/>
    <lineage>
        <taxon>Eukaryota</taxon>
        <taxon>Fungi</taxon>
        <taxon>Dikarya</taxon>
        <taxon>Ascomycota</taxon>
        <taxon>Pezizomycotina</taxon>
        <taxon>Eurotiomycetes</taxon>
        <taxon>Eurotiomycetidae</taxon>
        <taxon>Eurotiales</taxon>
        <taxon>Aspergillaceae</taxon>
        <taxon>Aspergillus</taxon>
        <taxon>Aspergillus subgen. Circumdati</taxon>
    </lineage>
</organism>